<evidence type="ECO:0000313" key="1">
    <source>
        <dbReference type="EMBL" id="SMS12634.1"/>
    </source>
</evidence>
<proteinExistence type="predicted"/>
<dbReference type="Proteomes" id="UP000196842">
    <property type="component" value="Chromosome I"/>
</dbReference>
<sequence>MVGVGLSRRDAVDVAGMFGPASFGLVRCCLRMHGAQVSQLRMAAMSSFRLVRPELCIQLLNSRYVRWVMVRLSFT</sequence>
<gene>
    <name evidence="1" type="ORF">CFBP1590__5048</name>
</gene>
<evidence type="ECO:0000313" key="2">
    <source>
        <dbReference type="Proteomes" id="UP000196842"/>
    </source>
</evidence>
<organism evidence="1 2">
    <name type="scientific">Pseudomonas viridiflava</name>
    <name type="common">Phytomonas viridiflava</name>
    <dbReference type="NCBI Taxonomy" id="33069"/>
    <lineage>
        <taxon>Bacteria</taxon>
        <taxon>Pseudomonadati</taxon>
        <taxon>Pseudomonadota</taxon>
        <taxon>Gammaproteobacteria</taxon>
        <taxon>Pseudomonadales</taxon>
        <taxon>Pseudomonadaceae</taxon>
        <taxon>Pseudomonas</taxon>
    </lineage>
</organism>
<dbReference type="KEGG" id="pvd:CFBP1590__5048"/>
<protein>
    <submittedName>
        <fullName evidence="1">Uncharacterized protein</fullName>
    </submittedName>
</protein>
<name>A0A1Y6JS23_PSEVI</name>
<dbReference type="AlphaFoldDB" id="A0A1Y6JS23"/>
<reference evidence="1 2" key="1">
    <citation type="submission" date="2017-05" db="EMBL/GenBank/DDBJ databases">
        <authorList>
            <person name="Song R."/>
            <person name="Chenine A.L."/>
            <person name="Ruprecht R.M."/>
        </authorList>
    </citation>
    <scope>NUCLEOTIDE SEQUENCE [LARGE SCALE GENOMIC DNA]</scope>
    <source>
        <strain evidence="1 2">CFBP 1590</strain>
    </source>
</reference>
<dbReference type="EMBL" id="LT855380">
    <property type="protein sequence ID" value="SMS12634.1"/>
    <property type="molecule type" value="Genomic_DNA"/>
</dbReference>
<accession>A0A1Y6JS23</accession>